<dbReference type="PANTHER" id="PTHR33144">
    <property type="entry name" value="OS10G0409366 PROTEIN-RELATED"/>
    <property type="match status" value="1"/>
</dbReference>
<proteinExistence type="predicted"/>
<gene>
    <name evidence="1" type="ORF">F2Q69_00015221</name>
</gene>
<dbReference type="Proteomes" id="UP000712600">
    <property type="component" value="Unassembled WGS sequence"/>
</dbReference>
<organism evidence="1 2">
    <name type="scientific">Brassica cretica</name>
    <name type="common">Mustard</name>
    <dbReference type="NCBI Taxonomy" id="69181"/>
    <lineage>
        <taxon>Eukaryota</taxon>
        <taxon>Viridiplantae</taxon>
        <taxon>Streptophyta</taxon>
        <taxon>Embryophyta</taxon>
        <taxon>Tracheophyta</taxon>
        <taxon>Spermatophyta</taxon>
        <taxon>Magnoliopsida</taxon>
        <taxon>eudicotyledons</taxon>
        <taxon>Gunneridae</taxon>
        <taxon>Pentapetalae</taxon>
        <taxon>rosids</taxon>
        <taxon>malvids</taxon>
        <taxon>Brassicales</taxon>
        <taxon>Brassicaceae</taxon>
        <taxon>Brassiceae</taxon>
        <taxon>Brassica</taxon>
    </lineage>
</organism>
<evidence type="ECO:0000313" key="2">
    <source>
        <dbReference type="Proteomes" id="UP000712600"/>
    </source>
</evidence>
<dbReference type="AlphaFoldDB" id="A0A8S9QW49"/>
<comment type="caution">
    <text evidence="1">The sequence shown here is derived from an EMBL/GenBank/DDBJ whole genome shotgun (WGS) entry which is preliminary data.</text>
</comment>
<protein>
    <submittedName>
        <fullName evidence="1">Uncharacterized protein</fullName>
    </submittedName>
</protein>
<dbReference type="EMBL" id="QGKX02000996">
    <property type="protein sequence ID" value="KAF3557174.1"/>
    <property type="molecule type" value="Genomic_DNA"/>
</dbReference>
<name>A0A8S9QW49_BRACR</name>
<accession>A0A8S9QW49</accession>
<dbReference type="PANTHER" id="PTHR33144:SF48">
    <property type="entry name" value="PLANT TRANSPOSASE (PTTA_EN_SPM FAMILY)"/>
    <property type="match status" value="1"/>
</dbReference>
<sequence>MVTSKDVWKFQNSRVIVHFDEDSGQPIGESGGLLGSWIGQLRNDVNLLPINYSDWRLVSPHIKNKAWEVIQSKFRFDDPQMRKSFVMGALGSRCKDVKLCLWKEYKRDTLTETLQNRPQKVPEYQWGQFAHMRFTENWKEALTTLLSQNPHNTNNVTASLDDEYAQVFGPERPGRVRARATSFDVAFANIPNPTFANIPDPPDQRRMW</sequence>
<evidence type="ECO:0000313" key="1">
    <source>
        <dbReference type="EMBL" id="KAF3557174.1"/>
    </source>
</evidence>
<reference evidence="1" key="1">
    <citation type="submission" date="2019-12" db="EMBL/GenBank/DDBJ databases">
        <title>Genome sequencing and annotation of Brassica cretica.</title>
        <authorList>
            <person name="Studholme D.J."/>
            <person name="Sarris P."/>
        </authorList>
    </citation>
    <scope>NUCLEOTIDE SEQUENCE</scope>
    <source>
        <strain evidence="1">PFS-109/04</strain>
        <tissue evidence="1">Leaf</tissue>
    </source>
</reference>